<dbReference type="Pfam" id="PF00017">
    <property type="entry name" value="SH2"/>
    <property type="match status" value="1"/>
</dbReference>
<dbReference type="AlphaFoldDB" id="V8N8G1"/>
<keyword evidence="1" id="KW-0727">SH2 domain</keyword>
<feature type="non-terminal residue" evidence="3">
    <location>
        <position position="1"/>
    </location>
</feature>
<dbReference type="EMBL" id="AZIM01007474">
    <property type="protein sequence ID" value="ETE57943.1"/>
    <property type="molecule type" value="Genomic_DNA"/>
</dbReference>
<organism evidence="3 4">
    <name type="scientific">Ophiophagus hannah</name>
    <name type="common">King cobra</name>
    <name type="synonym">Naja hannah</name>
    <dbReference type="NCBI Taxonomy" id="8665"/>
    <lineage>
        <taxon>Eukaryota</taxon>
        <taxon>Metazoa</taxon>
        <taxon>Chordata</taxon>
        <taxon>Craniata</taxon>
        <taxon>Vertebrata</taxon>
        <taxon>Euteleostomi</taxon>
        <taxon>Lepidosauria</taxon>
        <taxon>Squamata</taxon>
        <taxon>Bifurcata</taxon>
        <taxon>Unidentata</taxon>
        <taxon>Episquamata</taxon>
        <taxon>Toxicofera</taxon>
        <taxon>Serpentes</taxon>
        <taxon>Colubroidea</taxon>
        <taxon>Elapidae</taxon>
        <taxon>Elapinae</taxon>
        <taxon>Ophiophagus</taxon>
    </lineage>
</organism>
<dbReference type="OrthoDB" id="4062651at2759"/>
<dbReference type="Gene3D" id="3.30.505.10">
    <property type="entry name" value="SH2 domain"/>
    <property type="match status" value="1"/>
</dbReference>
<dbReference type="SUPFAM" id="SSF55550">
    <property type="entry name" value="SH2 domain"/>
    <property type="match status" value="1"/>
</dbReference>
<name>V8N8G1_OPHHA</name>
<feature type="domain" description="SH2" evidence="2">
    <location>
        <begin position="16"/>
        <end position="103"/>
    </location>
</feature>
<dbReference type="InterPro" id="IPR000980">
    <property type="entry name" value="SH2"/>
</dbReference>
<gene>
    <name evidence="3" type="ORF">L345_16337</name>
</gene>
<keyword evidence="4" id="KW-1185">Reference proteome</keyword>
<proteinExistence type="predicted"/>
<dbReference type="PRINTS" id="PR00401">
    <property type="entry name" value="SH2DOMAIN"/>
</dbReference>
<protein>
    <recommendedName>
        <fullName evidence="2">SH2 domain-containing protein</fullName>
    </recommendedName>
</protein>
<reference evidence="3 4" key="1">
    <citation type="journal article" date="2013" name="Proc. Natl. Acad. Sci. U.S.A.">
        <title>The king cobra genome reveals dynamic gene evolution and adaptation in the snake venom system.</title>
        <authorList>
            <person name="Vonk F.J."/>
            <person name="Casewell N.R."/>
            <person name="Henkel C.V."/>
            <person name="Heimberg A.M."/>
            <person name="Jansen H.J."/>
            <person name="McCleary R.J."/>
            <person name="Kerkkamp H.M."/>
            <person name="Vos R.A."/>
            <person name="Guerreiro I."/>
            <person name="Calvete J.J."/>
            <person name="Wuster W."/>
            <person name="Woods A.E."/>
            <person name="Logan J.M."/>
            <person name="Harrison R.A."/>
            <person name="Castoe T.A."/>
            <person name="de Koning A.P."/>
            <person name="Pollock D.D."/>
            <person name="Yandell M."/>
            <person name="Calderon D."/>
            <person name="Renjifo C."/>
            <person name="Currier R.B."/>
            <person name="Salgado D."/>
            <person name="Pla D."/>
            <person name="Sanz L."/>
            <person name="Hyder A.S."/>
            <person name="Ribeiro J.M."/>
            <person name="Arntzen J.W."/>
            <person name="van den Thillart G.E."/>
            <person name="Boetzer M."/>
            <person name="Pirovano W."/>
            <person name="Dirks R.P."/>
            <person name="Spaink H.P."/>
            <person name="Duboule D."/>
            <person name="McGlinn E."/>
            <person name="Kini R.M."/>
            <person name="Richardson M.K."/>
        </authorList>
    </citation>
    <scope>NUCLEOTIDE SEQUENCE</scope>
    <source>
        <tissue evidence="3">Blood</tissue>
    </source>
</reference>
<evidence type="ECO:0000313" key="3">
    <source>
        <dbReference type="EMBL" id="ETE57943.1"/>
    </source>
</evidence>
<evidence type="ECO:0000259" key="2">
    <source>
        <dbReference type="PROSITE" id="PS50001"/>
    </source>
</evidence>
<dbReference type="InterPro" id="IPR036860">
    <property type="entry name" value="SH2_dom_sf"/>
</dbReference>
<sequence>MDGYLNERVDGWTVEWIDGCRENGGEPRPFRQAKWATFPAIMWPGSTPWRQKRSYSLSVRDFDTQNKMDVVKHYKIRTLDDGGFYISTRSNFSTLQELVSHYK</sequence>
<dbReference type="Proteomes" id="UP000018936">
    <property type="component" value="Unassembled WGS sequence"/>
</dbReference>
<accession>V8N8G1</accession>
<feature type="non-terminal residue" evidence="3">
    <location>
        <position position="103"/>
    </location>
</feature>
<comment type="caution">
    <text evidence="3">The sequence shown here is derived from an EMBL/GenBank/DDBJ whole genome shotgun (WGS) entry which is preliminary data.</text>
</comment>
<dbReference type="PROSITE" id="PS50001">
    <property type="entry name" value="SH2"/>
    <property type="match status" value="1"/>
</dbReference>
<evidence type="ECO:0000256" key="1">
    <source>
        <dbReference type="PROSITE-ProRule" id="PRU00191"/>
    </source>
</evidence>
<evidence type="ECO:0000313" key="4">
    <source>
        <dbReference type="Proteomes" id="UP000018936"/>
    </source>
</evidence>